<name>A0A9N8HSL6_9STRA</name>
<dbReference type="InterPro" id="IPR049625">
    <property type="entry name" value="Glyco_transf_61_cat"/>
</dbReference>
<dbReference type="Pfam" id="PF04577">
    <property type="entry name" value="Glyco_transf_61"/>
    <property type="match status" value="1"/>
</dbReference>
<dbReference type="GO" id="GO:0016757">
    <property type="term" value="F:glycosyltransferase activity"/>
    <property type="evidence" value="ECO:0007669"/>
    <property type="project" value="UniProtKB-KW"/>
</dbReference>
<keyword evidence="1" id="KW-0328">Glycosyltransferase</keyword>
<dbReference type="OrthoDB" id="201614at2759"/>
<proteinExistence type="predicted"/>
<accession>A0A9N8HSL6</accession>
<gene>
    <name evidence="5" type="ORF">SEMRO_1401_G269480.1</name>
</gene>
<evidence type="ECO:0000256" key="2">
    <source>
        <dbReference type="ARBA" id="ARBA00022679"/>
    </source>
</evidence>
<reference evidence="5" key="1">
    <citation type="submission" date="2020-06" db="EMBL/GenBank/DDBJ databases">
        <authorList>
            <consortium name="Plant Systems Biology data submission"/>
        </authorList>
    </citation>
    <scope>NUCLEOTIDE SEQUENCE</scope>
    <source>
        <strain evidence="5">D6</strain>
    </source>
</reference>
<keyword evidence="3" id="KW-0325">Glycoprotein</keyword>
<keyword evidence="2" id="KW-0808">Transferase</keyword>
<evidence type="ECO:0000259" key="4">
    <source>
        <dbReference type="Pfam" id="PF04577"/>
    </source>
</evidence>
<comment type="caution">
    <text evidence="5">The sequence shown here is derived from an EMBL/GenBank/DDBJ whole genome shotgun (WGS) entry which is preliminary data.</text>
</comment>
<evidence type="ECO:0000256" key="1">
    <source>
        <dbReference type="ARBA" id="ARBA00022676"/>
    </source>
</evidence>
<protein>
    <recommendedName>
        <fullName evidence="4">Glycosyltransferase 61 catalytic domain-containing protein</fullName>
    </recommendedName>
</protein>
<feature type="domain" description="Glycosyltransferase 61 catalytic" evidence="4">
    <location>
        <begin position="249"/>
        <end position="326"/>
    </location>
</feature>
<dbReference type="Proteomes" id="UP001153069">
    <property type="component" value="Unassembled WGS sequence"/>
</dbReference>
<evidence type="ECO:0000313" key="6">
    <source>
        <dbReference type="Proteomes" id="UP001153069"/>
    </source>
</evidence>
<dbReference type="PANTHER" id="PTHR20961">
    <property type="entry name" value="GLYCOSYLTRANSFERASE"/>
    <property type="match status" value="1"/>
</dbReference>
<dbReference type="AlphaFoldDB" id="A0A9N8HSL6"/>
<dbReference type="InterPro" id="IPR007657">
    <property type="entry name" value="Glycosyltransferase_61"/>
</dbReference>
<evidence type="ECO:0000256" key="3">
    <source>
        <dbReference type="ARBA" id="ARBA00023180"/>
    </source>
</evidence>
<sequence>MVRLLQQQKDNQKGEKPMTQALIIMALLWSGGNLISHGKRVMKLSFGDTVRRHLEIETNQTAALDGVKSILQMHYDQASAVLKGAFSKSFNETNPEALQNYREIEEVDHANTTHWCIISPSKMPVLAKYFWHFPHCMEMTLPCWSWFRSQHATNDCGFVLVGGLKFDLLGNNTWQNQLVTKHMGCKVRHVPNEQSISRNEGVFHSPNMKFLRPKFGHRGYLQNPDDAQALRRVVGVADAWVESQKGGGKPLQIGVIQRTDKRVVTNVNAVVEGLQQALPEANITISTFSYPTVLEQAKWFASKHVIVAAHGAALTNSVFATKGTFILQLHPPGFYWQFYDPLIEQSGAIALDWYKGDHPVAEFLTVTAKNPNRKNQMQHQDFEVPVDEIVDIVLVALDKKEATPLMMKQSTFY</sequence>
<evidence type="ECO:0000313" key="5">
    <source>
        <dbReference type="EMBL" id="CAB9523300.1"/>
    </source>
</evidence>
<keyword evidence="6" id="KW-1185">Reference proteome</keyword>
<dbReference type="EMBL" id="CAICTM010001399">
    <property type="protein sequence ID" value="CAB9523300.1"/>
    <property type="molecule type" value="Genomic_DNA"/>
</dbReference>
<organism evidence="5 6">
    <name type="scientific">Seminavis robusta</name>
    <dbReference type="NCBI Taxonomy" id="568900"/>
    <lineage>
        <taxon>Eukaryota</taxon>
        <taxon>Sar</taxon>
        <taxon>Stramenopiles</taxon>
        <taxon>Ochrophyta</taxon>
        <taxon>Bacillariophyta</taxon>
        <taxon>Bacillariophyceae</taxon>
        <taxon>Bacillariophycidae</taxon>
        <taxon>Naviculales</taxon>
        <taxon>Naviculaceae</taxon>
        <taxon>Seminavis</taxon>
    </lineage>
</organism>